<dbReference type="AlphaFoldDB" id="F4D4N6"/>
<comment type="subcellular location">
    <subcellularLocation>
        <location evidence="1 4">Bacterial flagellum basal body</location>
    </subcellularLocation>
</comment>
<organism evidence="7 8">
    <name type="scientific">Helicobacter pylori 83</name>
    <dbReference type="NCBI Taxonomy" id="585538"/>
    <lineage>
        <taxon>Bacteria</taxon>
        <taxon>Pseudomonadati</taxon>
        <taxon>Campylobacterota</taxon>
        <taxon>Epsilonproteobacteria</taxon>
        <taxon>Campylobacterales</taxon>
        <taxon>Helicobacteraceae</taxon>
        <taxon>Helicobacter</taxon>
    </lineage>
</organism>
<evidence type="ECO:0000256" key="5">
    <source>
        <dbReference type="NCBIfam" id="TIGR00205"/>
    </source>
</evidence>
<dbReference type="EMBL" id="CP002605">
    <property type="protein sequence ID" value="AEE71186.1"/>
    <property type="molecule type" value="Genomic_DNA"/>
</dbReference>
<dbReference type="PRINTS" id="PR01006">
    <property type="entry name" value="FLGHOOKFLIE"/>
</dbReference>
<evidence type="ECO:0000256" key="1">
    <source>
        <dbReference type="ARBA" id="ARBA00004117"/>
    </source>
</evidence>
<feature type="region of interest" description="Disordered" evidence="6">
    <location>
        <begin position="15"/>
        <end position="36"/>
    </location>
</feature>
<dbReference type="KEGG" id="hpx:HMPREF0462_1582"/>
<dbReference type="PANTHER" id="PTHR34653">
    <property type="match status" value="1"/>
</dbReference>
<accession>F4D4N6</accession>
<evidence type="ECO:0000313" key="7">
    <source>
        <dbReference type="EMBL" id="AEE71186.1"/>
    </source>
</evidence>
<evidence type="ECO:0000256" key="2">
    <source>
        <dbReference type="ARBA" id="ARBA00009272"/>
    </source>
</evidence>
<dbReference type="InterPro" id="IPR001624">
    <property type="entry name" value="FliE"/>
</dbReference>
<keyword evidence="3 4" id="KW-0975">Bacterial flagellum</keyword>
<dbReference type="NCBIfam" id="TIGR00205">
    <property type="entry name" value="fliE"/>
    <property type="match status" value="1"/>
</dbReference>
<evidence type="ECO:0000256" key="4">
    <source>
        <dbReference type="HAMAP-Rule" id="MF_00724"/>
    </source>
</evidence>
<feature type="compositionally biased region" description="Basic and acidic residues" evidence="6">
    <location>
        <begin position="19"/>
        <end position="36"/>
    </location>
</feature>
<dbReference type="Pfam" id="PF02049">
    <property type="entry name" value="FliE"/>
    <property type="match status" value="1"/>
</dbReference>
<dbReference type="RefSeq" id="WP_001147929.1">
    <property type="nucleotide sequence ID" value="NC_017375.1"/>
</dbReference>
<dbReference type="GO" id="GO:0071973">
    <property type="term" value="P:bacterial-type flagellum-dependent cell motility"/>
    <property type="evidence" value="ECO:0007669"/>
    <property type="project" value="InterPro"/>
</dbReference>
<dbReference type="Proteomes" id="UP000008459">
    <property type="component" value="Chromosome"/>
</dbReference>
<keyword evidence="7" id="KW-0966">Cell projection</keyword>
<dbReference type="GO" id="GO:0005198">
    <property type="term" value="F:structural molecule activity"/>
    <property type="evidence" value="ECO:0007669"/>
    <property type="project" value="UniProtKB-UniRule"/>
</dbReference>
<evidence type="ECO:0000256" key="3">
    <source>
        <dbReference type="ARBA" id="ARBA00023143"/>
    </source>
</evidence>
<reference evidence="7 8" key="1">
    <citation type="submission" date="2011-03" db="EMBL/GenBank/DDBJ databases">
        <authorList>
            <person name="Muzny D."/>
            <person name="Qin X."/>
            <person name="Deng J."/>
            <person name="Jiang H."/>
            <person name="Liu Y."/>
            <person name="Qu J."/>
            <person name="Song X.-Z."/>
            <person name="Zhang L."/>
            <person name="Thornton R."/>
            <person name="Coyle M."/>
            <person name="Francisco L."/>
            <person name="Jackson L."/>
            <person name="Javaid M."/>
            <person name="Korchina V."/>
            <person name="Kovar C."/>
            <person name="Mata R."/>
            <person name="Mathew T."/>
            <person name="Ngo R."/>
            <person name="Nguyen L."/>
            <person name="Nguyen N."/>
            <person name="Okwuonu G."/>
            <person name="Ongeri F."/>
            <person name="Pham C."/>
            <person name="Simmons D."/>
            <person name="Wilczek-Boney K."/>
            <person name="Hale W."/>
            <person name="Jakkamsetti A."/>
            <person name="Pham P."/>
            <person name="Ruth R."/>
            <person name="San Lucas F."/>
            <person name="Warren J."/>
            <person name="Zhang J."/>
            <person name="Zhao Z."/>
            <person name="Zhou C."/>
            <person name="Zhu D."/>
            <person name="Lee S."/>
            <person name="Bess C."/>
            <person name="Blankenburg K."/>
            <person name="Forbes L."/>
            <person name="Fu Q."/>
            <person name="Gubbala S."/>
            <person name="Hirani K."/>
            <person name="Jayaseelan J.C."/>
            <person name="Lara F."/>
            <person name="Munidasa M."/>
            <person name="Palculict T."/>
            <person name="Patil S."/>
            <person name="Pu L.-L."/>
            <person name="Saada N."/>
            <person name="Tang L."/>
            <person name="Weissenberger G."/>
            <person name="Zhu Y."/>
            <person name="Hemphill L."/>
            <person name="Shang Y."/>
            <person name="Youmans B."/>
            <person name="Ayvaz T."/>
            <person name="Ross M."/>
            <person name="Santibanez J."/>
            <person name="Aqrawi P."/>
            <person name="Gross S."/>
            <person name="Joshi V."/>
            <person name="Fowler G."/>
            <person name="Nazareth L."/>
            <person name="Reid J."/>
            <person name="Worley K."/>
            <person name="Petrosino J."/>
            <person name="Highlander S."/>
            <person name="Gibbs R."/>
            <person name="Gibbs R."/>
        </authorList>
    </citation>
    <scope>NUCLEOTIDE SEQUENCE [LARGE SCALE GENOMIC DNA]</scope>
    <source>
        <strain evidence="7 8">83</strain>
    </source>
</reference>
<evidence type="ECO:0000313" key="8">
    <source>
        <dbReference type="Proteomes" id="UP000008459"/>
    </source>
</evidence>
<dbReference type="GO" id="GO:0003774">
    <property type="term" value="F:cytoskeletal motor activity"/>
    <property type="evidence" value="ECO:0007669"/>
    <property type="project" value="InterPro"/>
</dbReference>
<keyword evidence="7" id="KW-0282">Flagellum</keyword>
<sequence>MQAIHNDKSLLSPFYELNTDSRTKREESGSTFKEQKGGEFSKLLKQSINELNNTQEQSDKALADMATGQIKDLHQAAIAIGKAETSMKLMLEVRNKAISAYKELLRTQI</sequence>
<dbReference type="PATRIC" id="fig|585538.3.peg.1615"/>
<keyword evidence="7" id="KW-0969">Cilium</keyword>
<dbReference type="GO" id="GO:0009425">
    <property type="term" value="C:bacterial-type flagellum basal body"/>
    <property type="evidence" value="ECO:0007669"/>
    <property type="project" value="UniProtKB-SubCell"/>
</dbReference>
<name>F4D4N6_HELPX</name>
<comment type="similarity">
    <text evidence="2 4">Belongs to the FliE family.</text>
</comment>
<protein>
    <recommendedName>
        <fullName evidence="4 5">Flagellar hook-basal body complex protein FliE</fullName>
    </recommendedName>
</protein>
<proteinExistence type="inferred from homology"/>
<dbReference type="HOGENOM" id="CLU_147249_3_1_7"/>
<dbReference type="HAMAP" id="MF_00724">
    <property type="entry name" value="FliE"/>
    <property type="match status" value="1"/>
</dbReference>
<evidence type="ECO:0000256" key="6">
    <source>
        <dbReference type="SAM" id="MobiDB-lite"/>
    </source>
</evidence>
<dbReference type="PANTHER" id="PTHR34653:SF1">
    <property type="entry name" value="FLAGELLAR HOOK-BASAL BODY COMPLEX PROTEIN FLIE"/>
    <property type="match status" value="1"/>
</dbReference>
<gene>
    <name evidence="4 7" type="primary">fliE</name>
    <name evidence="7" type="ORF">HMPREF0462_1582</name>
</gene>